<evidence type="ECO:0000256" key="1">
    <source>
        <dbReference type="SAM" id="SignalP"/>
    </source>
</evidence>
<feature type="chain" id="PRO_5002710616" evidence="1">
    <location>
        <begin position="28"/>
        <end position="372"/>
    </location>
</feature>
<dbReference type="SUPFAM" id="SSF52317">
    <property type="entry name" value="Class I glutamine amidotransferase-like"/>
    <property type="match status" value="1"/>
</dbReference>
<reference evidence="3 4" key="1">
    <citation type="journal article" date="2011" name="Stand. Genomic Sci.">
        <title>Complete genome sequence of Parvibaculum lavamentivorans type strain (DS-1(T)).</title>
        <authorList>
            <person name="Schleheck D."/>
            <person name="Weiss M."/>
            <person name="Pitluck S."/>
            <person name="Bruce D."/>
            <person name="Land M.L."/>
            <person name="Han S."/>
            <person name="Saunders E."/>
            <person name="Tapia R."/>
            <person name="Detter C."/>
            <person name="Brettin T."/>
            <person name="Han J."/>
            <person name="Woyke T."/>
            <person name="Goodwin L."/>
            <person name="Pennacchio L."/>
            <person name="Nolan M."/>
            <person name="Cook A.M."/>
            <person name="Kjelleberg S."/>
            <person name="Thomas T."/>
        </authorList>
    </citation>
    <scope>NUCLEOTIDE SEQUENCE [LARGE SCALE GENOMIC DNA]</scope>
    <source>
        <strain evidence="4">DS-1 / DSM 13023 / NCIMB 13966</strain>
    </source>
</reference>
<dbReference type="PANTHER" id="PTHR43130">
    <property type="entry name" value="ARAC-FAMILY TRANSCRIPTIONAL REGULATOR"/>
    <property type="match status" value="1"/>
</dbReference>
<proteinExistence type="predicted"/>
<dbReference type="KEGG" id="pla:Plav_2320"/>
<dbReference type="PANTHER" id="PTHR43130:SF3">
    <property type="entry name" value="HTH-TYPE TRANSCRIPTIONAL REGULATOR RV1931C"/>
    <property type="match status" value="1"/>
</dbReference>
<sequence length="372" mass="39969">MRGYNIAIPFFFFLVLGAMIAATAAGAATPSPTGGFEPKEGRTSPVVAVAALNAGTEVTDFLVPYGILNQAGVDVFAVAPTMDPVAFWPASSVRPDADFAGFDAQFPDGADIVIVPAMHDPEDPAMLAWLRAQEAKGALMVSICEGASVLAAAGLLDGRRATGHFYEHESRVERYGAVDWQRNIRYVEDGKRISSAGVSASLPVSLMLAERIAGRERAEEIAARYGVRGYGPEHDSEAFTIGAREMATAVKNMLLGWPRRHYLVEAWEGVDEVDMAFPLDFAARTWRGSAGTYAAAKEVRSRHGLVFLADETGKVPENAWLVRLPGAEETGEAAVTLARSATLREDFLTFIGREMGGDTAHFVAVQLEYPAN</sequence>
<dbReference type="InterPro" id="IPR052158">
    <property type="entry name" value="INH-QAR"/>
</dbReference>
<gene>
    <name evidence="3" type="ordered locus">Plav_2320</name>
</gene>
<evidence type="ECO:0000313" key="4">
    <source>
        <dbReference type="Proteomes" id="UP000006377"/>
    </source>
</evidence>
<protein>
    <submittedName>
        <fullName evidence="3">ThiJ/PfpI domain protein</fullName>
    </submittedName>
</protein>
<dbReference type="Gene3D" id="3.40.50.880">
    <property type="match status" value="1"/>
</dbReference>
<dbReference type="eggNOG" id="COG0693">
    <property type="taxonomic scope" value="Bacteria"/>
</dbReference>
<dbReference type="RefSeq" id="WP_012111241.1">
    <property type="nucleotide sequence ID" value="NC_009719.1"/>
</dbReference>
<feature type="signal peptide" evidence="1">
    <location>
        <begin position="1"/>
        <end position="27"/>
    </location>
</feature>
<accession>A7HVK1</accession>
<organism evidence="3 4">
    <name type="scientific">Parvibaculum lavamentivorans (strain DS-1 / DSM 13023 / NCIMB 13966)</name>
    <dbReference type="NCBI Taxonomy" id="402881"/>
    <lineage>
        <taxon>Bacteria</taxon>
        <taxon>Pseudomonadati</taxon>
        <taxon>Pseudomonadota</taxon>
        <taxon>Alphaproteobacteria</taxon>
        <taxon>Hyphomicrobiales</taxon>
        <taxon>Parvibaculaceae</taxon>
        <taxon>Parvibaculum</taxon>
    </lineage>
</organism>
<dbReference type="Pfam" id="PF01965">
    <property type="entry name" value="DJ-1_PfpI"/>
    <property type="match status" value="1"/>
</dbReference>
<dbReference type="Proteomes" id="UP000006377">
    <property type="component" value="Chromosome"/>
</dbReference>
<feature type="domain" description="DJ-1/PfpI" evidence="2">
    <location>
        <begin position="52"/>
        <end position="203"/>
    </location>
</feature>
<keyword evidence="1" id="KW-0732">Signal</keyword>
<evidence type="ECO:0000313" key="3">
    <source>
        <dbReference type="EMBL" id="ABS63934.1"/>
    </source>
</evidence>
<name>A7HVK1_PARL1</name>
<dbReference type="STRING" id="402881.Plav_2320"/>
<dbReference type="HOGENOM" id="CLU_730944_0_0_5"/>
<evidence type="ECO:0000259" key="2">
    <source>
        <dbReference type="Pfam" id="PF01965"/>
    </source>
</evidence>
<dbReference type="EMBL" id="CP000774">
    <property type="protein sequence ID" value="ABS63934.1"/>
    <property type="molecule type" value="Genomic_DNA"/>
</dbReference>
<dbReference type="InterPro" id="IPR002818">
    <property type="entry name" value="DJ-1/PfpI"/>
</dbReference>
<dbReference type="InterPro" id="IPR029062">
    <property type="entry name" value="Class_I_gatase-like"/>
</dbReference>
<dbReference type="AlphaFoldDB" id="A7HVK1"/>
<keyword evidence="4" id="KW-1185">Reference proteome</keyword>